<gene>
    <name evidence="1" type="ORF">BU16DRAFT_82091</name>
</gene>
<organism evidence="1 2">
    <name type="scientific">Lophium mytilinum</name>
    <dbReference type="NCBI Taxonomy" id="390894"/>
    <lineage>
        <taxon>Eukaryota</taxon>
        <taxon>Fungi</taxon>
        <taxon>Dikarya</taxon>
        <taxon>Ascomycota</taxon>
        <taxon>Pezizomycotina</taxon>
        <taxon>Dothideomycetes</taxon>
        <taxon>Pleosporomycetidae</taxon>
        <taxon>Mytilinidiales</taxon>
        <taxon>Mytilinidiaceae</taxon>
        <taxon>Lophium</taxon>
    </lineage>
</organism>
<accession>A0A6A6QND9</accession>
<name>A0A6A6QND9_9PEZI</name>
<dbReference type="PANTHER" id="PTHR37540">
    <property type="entry name" value="TRANSCRIPTION FACTOR (ACR-2), PUTATIVE-RELATED-RELATED"/>
    <property type="match status" value="1"/>
</dbReference>
<reference evidence="1" key="1">
    <citation type="journal article" date="2020" name="Stud. Mycol.">
        <title>101 Dothideomycetes genomes: a test case for predicting lifestyles and emergence of pathogens.</title>
        <authorList>
            <person name="Haridas S."/>
            <person name="Albert R."/>
            <person name="Binder M."/>
            <person name="Bloem J."/>
            <person name="Labutti K."/>
            <person name="Salamov A."/>
            <person name="Andreopoulos B."/>
            <person name="Baker S."/>
            <person name="Barry K."/>
            <person name="Bills G."/>
            <person name="Bluhm B."/>
            <person name="Cannon C."/>
            <person name="Castanera R."/>
            <person name="Culley D."/>
            <person name="Daum C."/>
            <person name="Ezra D."/>
            <person name="Gonzalez J."/>
            <person name="Henrissat B."/>
            <person name="Kuo A."/>
            <person name="Liang C."/>
            <person name="Lipzen A."/>
            <person name="Lutzoni F."/>
            <person name="Magnuson J."/>
            <person name="Mondo S."/>
            <person name="Nolan M."/>
            <person name="Ohm R."/>
            <person name="Pangilinan J."/>
            <person name="Park H.-J."/>
            <person name="Ramirez L."/>
            <person name="Alfaro M."/>
            <person name="Sun H."/>
            <person name="Tritt A."/>
            <person name="Yoshinaga Y."/>
            <person name="Zwiers L.-H."/>
            <person name="Turgeon B."/>
            <person name="Goodwin S."/>
            <person name="Spatafora J."/>
            <person name="Crous P."/>
            <person name="Grigoriev I."/>
        </authorList>
    </citation>
    <scope>NUCLEOTIDE SEQUENCE</scope>
    <source>
        <strain evidence="1">CBS 269.34</strain>
    </source>
</reference>
<sequence>MHIKSVLRDRMAQQPAPSMKTLHAHGEAMRNVVETLQAVGRNVAQPTVFAVSNLAAASVLSAEWDEARRHLEALIRIVDLRGGVSTLDFELQRQITWASYGVSIVLQAPPSFPCPMYPSTRPFPLALTDDSSIRAWRTLKKFPKNSSFLYDVVLRLHQIGLATTSEFRDDVDMQAVSNAYFESQHRLLLLGIEQPWMGKEGPVDRVPELEALFQVFDHAAQIYLMTTLRHVGTGGERWSLRAKACLIGLVLSRIRAALSVENNYNVWTRRRCLDPMVWVLVVCIESCGNVMPERGWFLAELRKVLGIMKLKRIEEFRKTLAAFPTTDGLERVSRGIWDGVSSQ</sequence>
<dbReference type="PANTHER" id="PTHR37540:SF5">
    <property type="entry name" value="TRANSCRIPTION FACTOR DOMAIN-CONTAINING PROTEIN"/>
    <property type="match status" value="1"/>
</dbReference>
<dbReference type="Proteomes" id="UP000799750">
    <property type="component" value="Unassembled WGS sequence"/>
</dbReference>
<evidence type="ECO:0008006" key="3">
    <source>
        <dbReference type="Google" id="ProtNLM"/>
    </source>
</evidence>
<evidence type="ECO:0000313" key="2">
    <source>
        <dbReference type="Proteomes" id="UP000799750"/>
    </source>
</evidence>
<dbReference type="OrthoDB" id="4158087at2759"/>
<evidence type="ECO:0000313" key="1">
    <source>
        <dbReference type="EMBL" id="KAF2493520.1"/>
    </source>
</evidence>
<proteinExistence type="predicted"/>
<keyword evidence="2" id="KW-1185">Reference proteome</keyword>
<protein>
    <recommendedName>
        <fullName evidence="3">Transcription factor domain-containing protein</fullName>
    </recommendedName>
</protein>
<dbReference type="AlphaFoldDB" id="A0A6A6QND9"/>
<dbReference type="EMBL" id="MU004192">
    <property type="protein sequence ID" value="KAF2493520.1"/>
    <property type="molecule type" value="Genomic_DNA"/>
</dbReference>